<name>A0A2A6C8B5_PRIPA</name>
<reference evidence="2" key="2">
    <citation type="submission" date="2022-06" db="UniProtKB">
        <authorList>
            <consortium name="EnsemblMetazoa"/>
        </authorList>
    </citation>
    <scope>IDENTIFICATION</scope>
    <source>
        <strain evidence="2">PS312</strain>
    </source>
</reference>
<accession>A0A8R1U5F5</accession>
<evidence type="ECO:0000313" key="3">
    <source>
        <dbReference type="Proteomes" id="UP000005239"/>
    </source>
</evidence>
<organism evidence="2 3">
    <name type="scientific">Pristionchus pacificus</name>
    <name type="common">Parasitic nematode worm</name>
    <dbReference type="NCBI Taxonomy" id="54126"/>
    <lineage>
        <taxon>Eukaryota</taxon>
        <taxon>Metazoa</taxon>
        <taxon>Ecdysozoa</taxon>
        <taxon>Nematoda</taxon>
        <taxon>Chromadorea</taxon>
        <taxon>Rhabditida</taxon>
        <taxon>Rhabditina</taxon>
        <taxon>Diplogasteromorpha</taxon>
        <taxon>Diplogasteroidea</taxon>
        <taxon>Neodiplogasteridae</taxon>
        <taxon>Pristionchus</taxon>
    </lineage>
</organism>
<accession>A0A2A6C8B5</accession>
<dbReference type="EnsemblMetazoa" id="PPA03947.1">
    <property type="protein sequence ID" value="PPA03947.1"/>
    <property type="gene ID" value="WBGene00093501"/>
</dbReference>
<dbReference type="PANTHER" id="PTHR35572">
    <property type="entry name" value="PROTEIN CBG04538-RELATED"/>
    <property type="match status" value="1"/>
</dbReference>
<dbReference type="PANTHER" id="PTHR35572:SF6">
    <property type="entry name" value="IG-LIKE DOMAIN-CONTAINING PROTEIN"/>
    <property type="match status" value="1"/>
</dbReference>
<gene>
    <name evidence="2" type="primary">WBGene00093501</name>
</gene>
<dbReference type="Pfam" id="PF23003">
    <property type="entry name" value="Fn1_2"/>
    <property type="match status" value="1"/>
</dbReference>
<dbReference type="Proteomes" id="UP000005239">
    <property type="component" value="Unassembled WGS sequence"/>
</dbReference>
<dbReference type="OrthoDB" id="5785512at2759"/>
<reference evidence="3" key="1">
    <citation type="journal article" date="2008" name="Nat. Genet.">
        <title>The Pristionchus pacificus genome provides a unique perspective on nematode lifestyle and parasitism.</title>
        <authorList>
            <person name="Dieterich C."/>
            <person name="Clifton S.W."/>
            <person name="Schuster L.N."/>
            <person name="Chinwalla A."/>
            <person name="Delehaunty K."/>
            <person name="Dinkelacker I."/>
            <person name="Fulton L."/>
            <person name="Fulton R."/>
            <person name="Godfrey J."/>
            <person name="Minx P."/>
            <person name="Mitreva M."/>
            <person name="Roeseler W."/>
            <person name="Tian H."/>
            <person name="Witte H."/>
            <person name="Yang S.P."/>
            <person name="Wilson R.K."/>
            <person name="Sommer R.J."/>
        </authorList>
    </citation>
    <scope>NUCLEOTIDE SEQUENCE [LARGE SCALE GENOMIC DNA]</scope>
    <source>
        <strain evidence="3">PS312</strain>
    </source>
</reference>
<evidence type="ECO:0000259" key="1">
    <source>
        <dbReference type="Pfam" id="PF23003"/>
    </source>
</evidence>
<dbReference type="InterPro" id="IPR055119">
    <property type="entry name" value="Mig18_Fn1"/>
</dbReference>
<feature type="domain" description="Abnormal cell migration protein 18-like fibronectin type I" evidence="1">
    <location>
        <begin position="1722"/>
        <end position="1781"/>
    </location>
</feature>
<proteinExistence type="predicted"/>
<evidence type="ECO:0000313" key="2">
    <source>
        <dbReference type="EnsemblMetazoa" id="PPA03947.1"/>
    </source>
</evidence>
<dbReference type="InterPro" id="IPR040282">
    <property type="entry name" value="Mig-18-like"/>
</dbReference>
<keyword evidence="3" id="KW-1185">Reference proteome</keyword>
<sequence length="1802" mass="201425">GRVKNISLHFACFFVTLTNEREHDGEIFEFVSIEDTFIRCLNKRRCHRSIAIHTLSMKILPLLLPAFGILLHYAYARHEFMDCKDGIKQEEIRVSSADSIGPNVSAYRTDQCDGYWGEMKVIECHYPELGKNIPAKNGLEEIIDGVKHVYKCSGGRYQHGVTITHSATRENAKVDDAAKVAGLCAEGTMLWIPNMQTNEDGFVRRCHPDKLHMEVIACRTPNGTFVPLGATTEEKASDSFYFDAAQTHFSSKTECKAVGDSIELNSSVTITPALCYNGKKLGEIWASIFKTRLYRLKATSGLVENDKFEYVCKRVKEDDPGLQIVATACIHTFDGMKKNVKIGERVPKNLVSGSEITGKSHLVCKENKYGRVELVDYMPEYTSAPETTTARPYDYCLKKENLDNEWIEGDVVKACKELVPERRLTINGAYIMFGLISVRCITPEGDQIVVNEEKRMEDGSVYDCVKVNATEAKLVLLSPQEAALTRKCANGKRVNETWEEGELDLTCKLDDNGTTSVVVDACFERRWNPDRWARVPLGETFGDGIDYWRAKCVPTDDGLAKIEGVAPVCLNGRKLKEEWVDDAFVKTCGMDDDWPAVRDSETSQAIVQIKACVFQNETIPVAKWKTDVFDERVKVPVTCRCLRTDKVSDRSDTAMRAELKCNAIGDHEEATRAPPLTASTTGAPDTFCHDAANIDKEWIDGDFVEACKEFPISRTDLYVHQLENNDTTRSPPKDIRQIVYRCITPEGDQLIVDKEEKQQADGSVYDCQRVSDSEAKLVLLSPEEAAHPRKCANGRRINETWEQGDVDVKCELGSAGKPTITVVYCYYKDRTGLVQIHFSSPYGSPDTGMIKCVPTEDGLAKAVEFGPACLNEKQPGEEWIEDNFVKACVLDTWTNKYSRAIVQTKACVFQNETIPVDTERTDLFDETQRLDVKCKCDSLDTLNQRYLNTTDTAQLKCIQLDFDATPLPESTIETFTTTSQRKCYLEENLDTEWIEGAFVRACKKNEEKRRGRAGYHQGYILNVVVRCITPAGEEIVVNEEKPLVDGSVYVCARVNGTSAVLALLPRNEAARPRRCENGRIVGEIWERDDLDMTCEFASSGEPVVTVDACFAKIGYPFDWTRIPFGETIGEIDFGRTSCVPTENGLAKVERISPMCLNGKKLEEEWREGNLLKACEYDRFLADATQAIVIVRACVFQDEQIPVGEERQMLIGAEAINSTCRCVRIDGITNVHMPAEAAEFKCAEPTENPATTSAPATTTGRPDNYCDDKANLNKEWIVGNFVMGCGAVDVGHNLDRYDELVIRCITPEGDQIVVGETLPDDKGGIRKCAKKGSDGAELLYYPPEGPVLPVVCENGRKIGDEWLDKDGTVRVCNKDGKVDFIAEGVVRDCVRSGEVHRVYARMCVLDDERIIEVGQTIEEEFESSICERHGDYDAVLAISQARVHPDYFTVPGTCKNGKKNGNEWTDAGVRRSCHLRKGRPTVVDLGCEIPDGKIIPVGTKATFKIPGPEGTLAVQRTLFCEESKKGYGVEMYAADFDIHDNERMKEKQCENGRRGGDEWEHMNVLRSCKHLDDKMVVVAAHCFVGNHTIKIGQVVQTSELASVECQRVGEHDAKAVLILSRDKFTQCEGGHKLNEEWKEGDILKACRIRAGRPKTVALGCLFQGELFVEVGATEVKKLDWPGFDYFQSVHCEAKGDDHAQINVESSLSPAKNDVKSPCGENNVVGDIWAKERFLKKCKVTDENLLSAVTIGCVTLKETQMLEGETLDEDDYHITCKRDEDGKMQIHYSYTLTEESGSYHNHPH</sequence>
<protein>
    <recommendedName>
        <fullName evidence="1">Abnormal cell migration protein 18-like fibronectin type I domain-containing protein</fullName>
    </recommendedName>
</protein>